<protein>
    <submittedName>
        <fullName evidence="2">Uncharacterized protein</fullName>
    </submittedName>
</protein>
<dbReference type="Proteomes" id="UP000185725">
    <property type="component" value="Unassembled WGS sequence"/>
</dbReference>
<proteinExistence type="predicted"/>
<gene>
    <name evidence="2" type="ORF">NCTC13560_01671</name>
    <name evidence="1" type="ORF">SAMN05421682_116106</name>
</gene>
<dbReference type="EMBL" id="FTMF01000016">
    <property type="protein sequence ID" value="SIR29464.1"/>
    <property type="molecule type" value="Genomic_DNA"/>
</dbReference>
<dbReference type="Proteomes" id="UP000255231">
    <property type="component" value="Unassembled WGS sequence"/>
</dbReference>
<evidence type="ECO:0000313" key="4">
    <source>
        <dbReference type="Proteomes" id="UP000255231"/>
    </source>
</evidence>
<reference evidence="1 3" key="1">
    <citation type="submission" date="2017-01" db="EMBL/GenBank/DDBJ databases">
        <authorList>
            <person name="Varghese N."/>
            <person name="Submissions S."/>
        </authorList>
    </citation>
    <scope>NUCLEOTIDE SEQUENCE [LARGE SCALE GENOMIC DNA]</scope>
    <source>
        <strain evidence="1 3">ATCC 27950</strain>
    </source>
</reference>
<name>A0A381F8M5_9FLAO</name>
<evidence type="ECO:0000313" key="2">
    <source>
        <dbReference type="EMBL" id="SUX42936.1"/>
    </source>
</evidence>
<evidence type="ECO:0000313" key="3">
    <source>
        <dbReference type="Proteomes" id="UP000185725"/>
    </source>
</evidence>
<dbReference type="KEGG" id="cil:EG358_05330"/>
<dbReference type="EMBL" id="UFVS01000001">
    <property type="protein sequence ID" value="SUX42936.1"/>
    <property type="molecule type" value="Genomic_DNA"/>
</dbReference>
<reference evidence="2 4" key="2">
    <citation type="submission" date="2018-06" db="EMBL/GenBank/DDBJ databases">
        <authorList>
            <consortium name="Pathogen Informatics"/>
            <person name="Doyle S."/>
        </authorList>
    </citation>
    <scope>NUCLEOTIDE SEQUENCE [LARGE SCALE GENOMIC DNA]</scope>
    <source>
        <strain evidence="2 4">NCTC13560</strain>
    </source>
</reference>
<sequence>MKIIGKSFNDSADSTVTVFTGVLDTAQKVNKIIDCIKTHFDANNIDVCLDGFDLVKKINDVSSLFAIATLDLAVSSKMLYNASNNWEKIYVIKNVYLTVFESFKTFGKYRQFLSLLSEKALPHLKENFVNINNSIRVFKKEYKYDVDMKTIRNNISGHISDNVDLYYNTVIKFDGDKTGEMIIEFFKITHDLHNFLTDILEQNHIREKNQQILIMAKEVIPNFNEMLFK</sequence>
<dbReference type="OrthoDB" id="1272370at2"/>
<dbReference type="RefSeq" id="WP_076562594.1">
    <property type="nucleotide sequence ID" value="NZ_CP033929.1"/>
</dbReference>
<accession>A0A381F8M5</accession>
<dbReference type="GeneID" id="303673111"/>
<organism evidence="2 4">
    <name type="scientific">Chryseobacterium indoltheticum</name>
    <dbReference type="NCBI Taxonomy" id="254"/>
    <lineage>
        <taxon>Bacteria</taxon>
        <taxon>Pseudomonadati</taxon>
        <taxon>Bacteroidota</taxon>
        <taxon>Flavobacteriia</taxon>
        <taxon>Flavobacteriales</taxon>
        <taxon>Weeksellaceae</taxon>
        <taxon>Chryseobacterium group</taxon>
        <taxon>Chryseobacterium</taxon>
    </lineage>
</organism>
<dbReference type="AlphaFoldDB" id="A0A381F8M5"/>
<keyword evidence="3" id="KW-1185">Reference proteome</keyword>
<evidence type="ECO:0000313" key="1">
    <source>
        <dbReference type="EMBL" id="SIR29464.1"/>
    </source>
</evidence>